<dbReference type="EMBL" id="CP108253">
    <property type="protein sequence ID" value="WTU45050.1"/>
    <property type="molecule type" value="Genomic_DNA"/>
</dbReference>
<accession>A0AAU2HCP4</accession>
<sequence length="115" mass="12691">MTQLDQFVARLNSDQELRRRVEEAEQQVAARTEEVKSELGRANRENLESLKGIAAEYGFDLTLDEAGLNRFVTPSHQEIESACCLLTCCWVETSVWDTEGLTAEGPGCGTGTVPI</sequence>
<name>A0AAU2HCP4_9ACTN</name>
<gene>
    <name evidence="1" type="ORF">OHV25_38530</name>
</gene>
<proteinExistence type="predicted"/>
<organism evidence="1">
    <name type="scientific">Streptomyces sp. NBC_00060</name>
    <dbReference type="NCBI Taxonomy" id="2975636"/>
    <lineage>
        <taxon>Bacteria</taxon>
        <taxon>Bacillati</taxon>
        <taxon>Actinomycetota</taxon>
        <taxon>Actinomycetes</taxon>
        <taxon>Kitasatosporales</taxon>
        <taxon>Streptomycetaceae</taxon>
        <taxon>Streptomyces</taxon>
    </lineage>
</organism>
<evidence type="ECO:0000313" key="1">
    <source>
        <dbReference type="EMBL" id="WTU45050.1"/>
    </source>
</evidence>
<dbReference type="AlphaFoldDB" id="A0AAU2HCP4"/>
<reference evidence="1" key="1">
    <citation type="submission" date="2022-10" db="EMBL/GenBank/DDBJ databases">
        <title>The complete genomes of actinobacterial strains from the NBC collection.</title>
        <authorList>
            <person name="Joergensen T.S."/>
            <person name="Alvarez Arevalo M."/>
            <person name="Sterndorff E.B."/>
            <person name="Faurdal D."/>
            <person name="Vuksanovic O."/>
            <person name="Mourched A.-S."/>
            <person name="Charusanti P."/>
            <person name="Shaw S."/>
            <person name="Blin K."/>
            <person name="Weber T."/>
        </authorList>
    </citation>
    <scope>NUCLEOTIDE SEQUENCE</scope>
    <source>
        <strain evidence="1">NBC_00060</strain>
    </source>
</reference>
<protein>
    <submittedName>
        <fullName evidence="1">Nif11-like leader peptide family natural product</fullName>
    </submittedName>
</protein>